<proteinExistence type="predicted"/>
<protein>
    <submittedName>
        <fullName evidence="3">Uncharacterized protein</fullName>
    </submittedName>
</protein>
<feature type="domain" description="PucR C-terminal helix-turn-helix" evidence="1">
    <location>
        <begin position="357"/>
        <end position="411"/>
    </location>
</feature>
<accession>A0A5M3WKW9</accession>
<comment type="caution">
    <text evidence="3">The sequence shown here is derived from an EMBL/GenBank/DDBJ whole genome shotgun (WGS) entry which is preliminary data.</text>
</comment>
<dbReference type="Pfam" id="PF13556">
    <property type="entry name" value="HTH_30"/>
    <property type="match status" value="1"/>
</dbReference>
<dbReference type="PANTHER" id="PTHR33744:SF17">
    <property type="entry name" value="CONSERVED PROTEIN"/>
    <property type="match status" value="1"/>
</dbReference>
<evidence type="ECO:0000313" key="3">
    <source>
        <dbReference type="EMBL" id="GES08799.1"/>
    </source>
</evidence>
<evidence type="ECO:0000313" key="4">
    <source>
        <dbReference type="Proteomes" id="UP000331127"/>
    </source>
</evidence>
<organism evidence="3 4">
    <name type="scientific">Acrocarpospora macrocephala</name>
    <dbReference type="NCBI Taxonomy" id="150177"/>
    <lineage>
        <taxon>Bacteria</taxon>
        <taxon>Bacillati</taxon>
        <taxon>Actinomycetota</taxon>
        <taxon>Actinomycetes</taxon>
        <taxon>Streptosporangiales</taxon>
        <taxon>Streptosporangiaceae</taxon>
        <taxon>Acrocarpospora</taxon>
    </lineage>
</organism>
<gene>
    <name evidence="3" type="ORF">Amac_023950</name>
</gene>
<keyword evidence="4" id="KW-1185">Reference proteome</keyword>
<dbReference type="EMBL" id="BLAE01000012">
    <property type="protein sequence ID" value="GES08799.1"/>
    <property type="molecule type" value="Genomic_DNA"/>
</dbReference>
<dbReference type="AlphaFoldDB" id="A0A5M3WKW9"/>
<evidence type="ECO:0000259" key="2">
    <source>
        <dbReference type="Pfam" id="PF14361"/>
    </source>
</evidence>
<evidence type="ECO:0000259" key="1">
    <source>
        <dbReference type="Pfam" id="PF13556"/>
    </source>
</evidence>
<dbReference type="Pfam" id="PF14361">
    <property type="entry name" value="RsbRD_N"/>
    <property type="match status" value="1"/>
</dbReference>
<name>A0A5M3WKW9_9ACTN</name>
<dbReference type="Gene3D" id="1.10.10.2840">
    <property type="entry name" value="PucR C-terminal helix-turn-helix domain"/>
    <property type="match status" value="1"/>
</dbReference>
<dbReference type="InterPro" id="IPR042070">
    <property type="entry name" value="PucR_C-HTH_sf"/>
</dbReference>
<feature type="domain" description="RsbT co-antagonist protein RsbRD N-terminal" evidence="2">
    <location>
        <begin position="33"/>
        <end position="181"/>
    </location>
</feature>
<dbReference type="Proteomes" id="UP000331127">
    <property type="component" value="Unassembled WGS sequence"/>
</dbReference>
<reference evidence="3 4" key="1">
    <citation type="submission" date="2019-10" db="EMBL/GenBank/DDBJ databases">
        <title>Whole genome shotgun sequence of Acrocarpospora macrocephala NBRC 16266.</title>
        <authorList>
            <person name="Ichikawa N."/>
            <person name="Kimura A."/>
            <person name="Kitahashi Y."/>
            <person name="Komaki H."/>
            <person name="Oguchi A."/>
        </authorList>
    </citation>
    <scope>NUCLEOTIDE SEQUENCE [LARGE SCALE GENOMIC DNA]</scope>
    <source>
        <strain evidence="3 4">NBRC 16266</strain>
    </source>
</reference>
<dbReference type="InterPro" id="IPR051448">
    <property type="entry name" value="CdaR-like_regulators"/>
</dbReference>
<dbReference type="PANTHER" id="PTHR33744">
    <property type="entry name" value="CARBOHYDRATE DIACID REGULATOR"/>
    <property type="match status" value="1"/>
</dbReference>
<dbReference type="InterPro" id="IPR025751">
    <property type="entry name" value="RsbRD_N_dom"/>
</dbReference>
<sequence length="436" mass="48800">MLVNRITEPRDGIFDSRPLPMSVRDSAIDFDVPTMVDVVVERCSTVVFTSHRRDEAFLERLRASVAQNAYALRDVLAGRVELEDVRLDQVLSFATVQAQLRIPQKSMQRSYRVSFLTQWEMWTAHLRRRIEREDLDRDAAADALAHLTRVILTYQDHVASQVAETYTRDYEALSRSRAHVRQNLVRDILRGEEARLTASDMAILAYQIDGHHVAVLLPAMTEGAATQLADGLRMTAKAYQTMSYPLALSSTVVWLCRLEPWGVPGLSELCRVLAEVGVTASVSDPQQGMDGFRAALRQAEEVERVRAAWGPLNAPPVIRYADAGLEVLLLQNDALARTFVDSELGALAVNTTEAIRLRETLEASFRFGSHVAAAEHLQLHEHTVRNRLQKAEQLLGHSLQDRRTELQVAIRLVRLLGDDSARQETPQGGGKLGRSL</sequence>
<dbReference type="InterPro" id="IPR025736">
    <property type="entry name" value="PucR_C-HTH_dom"/>
</dbReference>